<protein>
    <submittedName>
        <fullName evidence="2">Unannotated protein</fullName>
    </submittedName>
</protein>
<sequence>MIDPRTPCIIGVGRKTWHPDEVDENGAPEPLKMWELVSRAAGDDSGVPKILESLDSIDVVYSQTWQYDDAPGRLSELLKTKPSRSEYSGIGGTTPQVLTQNAATRILAGKSDAALIVGAEALATKRAFKKRGESPTYSFPPANKTPFPWEAPFDDSELAHEVTPAWLTFALFDSARRASRGVALDEYREELGRMFAPMTKIAAANPDAWYRIARTVNEIVEPQPDNRMVGYPYTKYMVSVMDVDMAAAVIMTSHERADSLGIPRDRRVYLRGWCYATDPIYVAEHPDLSASPAMAAAGKEAQRLAGVGTDEIAHLDLYSCFGSSLNFARDTLGIGLADTRPLTVTGGLPYHGGAGSDYMTHSIATMADTLRNDPGSYGMVTGVGMHMTKHVFGIYSTTPGTLAPPNQKDIQSQLDKKPTNKIVESHNGLATVATYCVVHGRDGELQHAVLVCDVEESQRAYAILSDIEACRMGENTELIGRSVQLTPTAIDLPTSKSATRHYAELVD</sequence>
<reference evidence="2" key="1">
    <citation type="submission" date="2020-05" db="EMBL/GenBank/DDBJ databases">
        <authorList>
            <person name="Chiriac C."/>
            <person name="Salcher M."/>
            <person name="Ghai R."/>
            <person name="Kavagutti S V."/>
        </authorList>
    </citation>
    <scope>NUCLEOTIDE SEQUENCE</scope>
</reference>
<dbReference type="PANTHER" id="PTHR42870:SF2">
    <property type="entry name" value="LIPID-TRANSFER PROTEIN, PUTATIVE-RELATED"/>
    <property type="match status" value="1"/>
</dbReference>
<evidence type="ECO:0000259" key="1">
    <source>
        <dbReference type="Pfam" id="PF18313"/>
    </source>
</evidence>
<organism evidence="2">
    <name type="scientific">freshwater metagenome</name>
    <dbReference type="NCBI Taxonomy" id="449393"/>
    <lineage>
        <taxon>unclassified sequences</taxon>
        <taxon>metagenomes</taxon>
        <taxon>ecological metagenomes</taxon>
    </lineage>
</organism>
<dbReference type="InterPro" id="IPR016039">
    <property type="entry name" value="Thiolase-like"/>
</dbReference>
<dbReference type="InterPro" id="IPR040771">
    <property type="entry name" value="TLP1_add_C"/>
</dbReference>
<dbReference type="GO" id="GO:0016746">
    <property type="term" value="F:acyltransferase activity"/>
    <property type="evidence" value="ECO:0007669"/>
    <property type="project" value="InterPro"/>
</dbReference>
<dbReference type="Gene3D" id="3.40.47.10">
    <property type="match status" value="1"/>
</dbReference>
<name>A0A6J6RDD9_9ZZZZ</name>
<proteinExistence type="predicted"/>
<evidence type="ECO:0000313" key="2">
    <source>
        <dbReference type="EMBL" id="CAB4719983.1"/>
    </source>
</evidence>
<feature type="domain" description="Thiolase-like protein type 1 additional C-terminal" evidence="1">
    <location>
        <begin position="409"/>
        <end position="485"/>
    </location>
</feature>
<dbReference type="Pfam" id="PF18313">
    <property type="entry name" value="TLP1_add_C"/>
    <property type="match status" value="1"/>
</dbReference>
<dbReference type="EMBL" id="CAEZYK010000021">
    <property type="protein sequence ID" value="CAB4719983.1"/>
    <property type="molecule type" value="Genomic_DNA"/>
</dbReference>
<dbReference type="PANTHER" id="PTHR42870">
    <property type="entry name" value="ACETYL-COA C-ACETYLTRANSFERASE"/>
    <property type="match status" value="1"/>
</dbReference>
<dbReference type="AlphaFoldDB" id="A0A6J6RDD9"/>
<dbReference type="Gene3D" id="2.40.50.840">
    <property type="match status" value="1"/>
</dbReference>
<accession>A0A6J6RDD9</accession>
<dbReference type="SUPFAM" id="SSF53901">
    <property type="entry name" value="Thiolase-like"/>
    <property type="match status" value="2"/>
</dbReference>
<gene>
    <name evidence="2" type="ORF">UFOPK2683_00542</name>
</gene>